<protein>
    <submittedName>
        <fullName evidence="9">Oligopeptide transport system permease protein</fullName>
    </submittedName>
</protein>
<name>A0A1M5UDG4_9CLOT</name>
<dbReference type="SUPFAM" id="SSF161098">
    <property type="entry name" value="MetI-like"/>
    <property type="match status" value="1"/>
</dbReference>
<dbReference type="InterPro" id="IPR025966">
    <property type="entry name" value="OppC_N"/>
</dbReference>
<evidence type="ECO:0000313" key="10">
    <source>
        <dbReference type="Proteomes" id="UP000184447"/>
    </source>
</evidence>
<evidence type="ECO:0000256" key="2">
    <source>
        <dbReference type="ARBA" id="ARBA00022448"/>
    </source>
</evidence>
<dbReference type="Proteomes" id="UP000184447">
    <property type="component" value="Unassembled WGS sequence"/>
</dbReference>
<feature type="domain" description="ABC transmembrane type-1" evidence="8">
    <location>
        <begin position="193"/>
        <end position="382"/>
    </location>
</feature>
<dbReference type="PROSITE" id="PS50928">
    <property type="entry name" value="ABC_TM1"/>
    <property type="match status" value="1"/>
</dbReference>
<reference evidence="9 10" key="1">
    <citation type="submission" date="2016-11" db="EMBL/GenBank/DDBJ databases">
        <authorList>
            <person name="Jaros S."/>
            <person name="Januszkiewicz K."/>
            <person name="Wedrychowicz H."/>
        </authorList>
    </citation>
    <scope>NUCLEOTIDE SEQUENCE [LARGE SCALE GENOMIC DNA]</scope>
    <source>
        <strain evidence="9 10">DSM 8605</strain>
    </source>
</reference>
<dbReference type="PANTHER" id="PTHR43386">
    <property type="entry name" value="OLIGOPEPTIDE TRANSPORT SYSTEM PERMEASE PROTEIN APPC"/>
    <property type="match status" value="1"/>
</dbReference>
<sequence length="395" mass="44080">MTEGNVNNNKWAPIDKSILDNEVIARPSLTYWQDAWRRLKKSPLSMIGLVTIVIILLLAIFGPMLSKYSYSEQQLNFANIPPKFEIYQVKDKFVYVHQEYKLIEVSEKGELLQRVVESEKNPADKYNAFDFYGDELVIDYSYAVDKSGTNGAKFTLELNGEVLQPYDTVSNKSYMLGTDSLGRDVLVRVLYGARISLLVAFIATLVNLIIGVTYGAISGYEGGRTDNIMMRIVDLINTVPLMLYVILLMVVMEAGLKPIIIALGSVYWVSMARLVRGQVLSLKEQEFILAARTLGVSKRKIISKHLIPNAMGPIIVSMTMMIPSAIFTESFLSFIGLGVSAPQASWGTLASDALTSLRSYGYQLLYPSLAICITMFAFNFLGDGLRDALDPRLRK</sequence>
<feature type="transmembrane region" description="Helical" evidence="7">
    <location>
        <begin position="364"/>
        <end position="385"/>
    </location>
</feature>
<evidence type="ECO:0000313" key="9">
    <source>
        <dbReference type="EMBL" id="SHH60961.1"/>
    </source>
</evidence>
<evidence type="ECO:0000259" key="8">
    <source>
        <dbReference type="PROSITE" id="PS50928"/>
    </source>
</evidence>
<dbReference type="CDD" id="cd06261">
    <property type="entry name" value="TM_PBP2"/>
    <property type="match status" value="1"/>
</dbReference>
<dbReference type="InterPro" id="IPR035906">
    <property type="entry name" value="MetI-like_sf"/>
</dbReference>
<proteinExistence type="inferred from homology"/>
<dbReference type="Pfam" id="PF12911">
    <property type="entry name" value="OppC_N"/>
    <property type="match status" value="1"/>
</dbReference>
<dbReference type="InterPro" id="IPR050366">
    <property type="entry name" value="BP-dependent_transpt_permease"/>
</dbReference>
<dbReference type="STRING" id="1121316.SAMN02745207_01723"/>
<keyword evidence="6 7" id="KW-0472">Membrane</keyword>
<comment type="subcellular location">
    <subcellularLocation>
        <location evidence="1 7">Cell membrane</location>
        <topology evidence="1 7">Multi-pass membrane protein</topology>
    </subcellularLocation>
</comment>
<feature type="transmembrane region" description="Helical" evidence="7">
    <location>
        <begin position="46"/>
        <end position="65"/>
    </location>
</feature>
<organism evidence="9 10">
    <name type="scientific">Clostridium grantii DSM 8605</name>
    <dbReference type="NCBI Taxonomy" id="1121316"/>
    <lineage>
        <taxon>Bacteria</taxon>
        <taxon>Bacillati</taxon>
        <taxon>Bacillota</taxon>
        <taxon>Clostridia</taxon>
        <taxon>Eubacteriales</taxon>
        <taxon>Clostridiaceae</taxon>
        <taxon>Clostridium</taxon>
    </lineage>
</organism>
<dbReference type="GO" id="GO:0055085">
    <property type="term" value="P:transmembrane transport"/>
    <property type="evidence" value="ECO:0007669"/>
    <property type="project" value="InterPro"/>
</dbReference>
<dbReference type="Gene3D" id="1.10.3720.10">
    <property type="entry name" value="MetI-like"/>
    <property type="match status" value="1"/>
</dbReference>
<keyword evidence="3" id="KW-1003">Cell membrane</keyword>
<comment type="similarity">
    <text evidence="7">Belongs to the binding-protein-dependent transport system permease family.</text>
</comment>
<evidence type="ECO:0000256" key="7">
    <source>
        <dbReference type="RuleBase" id="RU363032"/>
    </source>
</evidence>
<gene>
    <name evidence="9" type="ORF">SAMN02745207_01723</name>
</gene>
<dbReference type="GO" id="GO:0005886">
    <property type="term" value="C:plasma membrane"/>
    <property type="evidence" value="ECO:0007669"/>
    <property type="project" value="UniProtKB-SubCell"/>
</dbReference>
<evidence type="ECO:0000256" key="5">
    <source>
        <dbReference type="ARBA" id="ARBA00022989"/>
    </source>
</evidence>
<keyword evidence="10" id="KW-1185">Reference proteome</keyword>
<evidence type="ECO:0000256" key="6">
    <source>
        <dbReference type="ARBA" id="ARBA00023136"/>
    </source>
</evidence>
<dbReference type="OrthoDB" id="9783218at2"/>
<keyword evidence="5 7" id="KW-1133">Transmembrane helix</keyword>
<dbReference type="Pfam" id="PF00528">
    <property type="entry name" value="BPD_transp_1"/>
    <property type="match status" value="1"/>
</dbReference>
<feature type="transmembrane region" description="Helical" evidence="7">
    <location>
        <begin position="306"/>
        <end position="327"/>
    </location>
</feature>
<evidence type="ECO:0000256" key="3">
    <source>
        <dbReference type="ARBA" id="ARBA00022475"/>
    </source>
</evidence>
<feature type="transmembrane region" description="Helical" evidence="7">
    <location>
        <begin position="232"/>
        <end position="252"/>
    </location>
</feature>
<evidence type="ECO:0000256" key="1">
    <source>
        <dbReference type="ARBA" id="ARBA00004651"/>
    </source>
</evidence>
<dbReference type="PANTHER" id="PTHR43386:SF22">
    <property type="entry name" value="OLIGOPEPTIDE TRANSPORT SYSTEM PERMEASE PROTEIN OPPC"/>
    <property type="match status" value="1"/>
</dbReference>
<accession>A0A1M5UDG4</accession>
<dbReference type="AlphaFoldDB" id="A0A1M5UDG4"/>
<keyword evidence="4 7" id="KW-0812">Transmembrane</keyword>
<dbReference type="RefSeq" id="WP_073338025.1">
    <property type="nucleotide sequence ID" value="NZ_FQXM01000007.1"/>
</dbReference>
<feature type="transmembrane region" description="Helical" evidence="7">
    <location>
        <begin position="195"/>
        <end position="220"/>
    </location>
</feature>
<evidence type="ECO:0000256" key="4">
    <source>
        <dbReference type="ARBA" id="ARBA00022692"/>
    </source>
</evidence>
<dbReference type="EMBL" id="FQXM01000007">
    <property type="protein sequence ID" value="SHH60961.1"/>
    <property type="molecule type" value="Genomic_DNA"/>
</dbReference>
<keyword evidence="2 7" id="KW-0813">Transport</keyword>
<dbReference type="InterPro" id="IPR000515">
    <property type="entry name" value="MetI-like"/>
</dbReference>